<organism evidence="2">
    <name type="scientific">Anguilla anguilla</name>
    <name type="common">European freshwater eel</name>
    <name type="synonym">Muraena anguilla</name>
    <dbReference type="NCBI Taxonomy" id="7936"/>
    <lineage>
        <taxon>Eukaryota</taxon>
        <taxon>Metazoa</taxon>
        <taxon>Chordata</taxon>
        <taxon>Craniata</taxon>
        <taxon>Vertebrata</taxon>
        <taxon>Euteleostomi</taxon>
        <taxon>Actinopterygii</taxon>
        <taxon>Neopterygii</taxon>
        <taxon>Teleostei</taxon>
        <taxon>Anguilliformes</taxon>
        <taxon>Anguillidae</taxon>
        <taxon>Anguilla</taxon>
    </lineage>
</organism>
<keyword evidence="1" id="KW-0472">Membrane</keyword>
<evidence type="ECO:0000256" key="1">
    <source>
        <dbReference type="SAM" id="Phobius"/>
    </source>
</evidence>
<proteinExistence type="predicted"/>
<dbReference type="AlphaFoldDB" id="A0A0E9XRU3"/>
<keyword evidence="1" id="KW-1133">Transmembrane helix</keyword>
<reference evidence="2" key="2">
    <citation type="journal article" date="2015" name="Fish Shellfish Immunol.">
        <title>Early steps in the European eel (Anguilla anguilla)-Vibrio vulnificus interaction in the gills: Role of the RtxA13 toxin.</title>
        <authorList>
            <person name="Callol A."/>
            <person name="Pajuelo D."/>
            <person name="Ebbesson L."/>
            <person name="Teles M."/>
            <person name="MacKenzie S."/>
            <person name="Amaro C."/>
        </authorList>
    </citation>
    <scope>NUCLEOTIDE SEQUENCE</scope>
</reference>
<reference evidence="2" key="1">
    <citation type="submission" date="2014-11" db="EMBL/GenBank/DDBJ databases">
        <authorList>
            <person name="Amaro Gonzalez C."/>
        </authorList>
    </citation>
    <scope>NUCLEOTIDE SEQUENCE</scope>
</reference>
<feature type="transmembrane region" description="Helical" evidence="1">
    <location>
        <begin position="21"/>
        <end position="38"/>
    </location>
</feature>
<accession>A0A0E9XRU3</accession>
<name>A0A0E9XRU3_ANGAN</name>
<protein>
    <submittedName>
        <fullName evidence="2">Uncharacterized protein</fullName>
    </submittedName>
</protein>
<evidence type="ECO:0000313" key="2">
    <source>
        <dbReference type="EMBL" id="JAI05345.1"/>
    </source>
</evidence>
<dbReference type="EMBL" id="GBXM01003233">
    <property type="protein sequence ID" value="JAI05345.1"/>
    <property type="molecule type" value="Transcribed_RNA"/>
</dbReference>
<sequence length="39" mass="4705">MTMWTLFTLCIRSFCPWYFDVFTRGACGMFYCITALFIF</sequence>
<keyword evidence="1" id="KW-0812">Transmembrane</keyword>